<accession>A0A9P3PZP1</accession>
<dbReference type="InterPro" id="IPR036318">
    <property type="entry name" value="FAD-bd_PCMH-like_sf"/>
</dbReference>
<keyword evidence="9" id="KW-1185">Reference proteome</keyword>
<dbReference type="InterPro" id="IPR016169">
    <property type="entry name" value="FAD-bd_PCMH_sub2"/>
</dbReference>
<evidence type="ECO:0000313" key="9">
    <source>
        <dbReference type="Proteomes" id="UP001063166"/>
    </source>
</evidence>
<dbReference type="Proteomes" id="UP001063166">
    <property type="component" value="Unassembled WGS sequence"/>
</dbReference>
<evidence type="ECO:0000256" key="1">
    <source>
        <dbReference type="ARBA" id="ARBA00001974"/>
    </source>
</evidence>
<keyword evidence="5" id="KW-0560">Oxidoreductase</keyword>
<dbReference type="Pfam" id="PF01565">
    <property type="entry name" value="FAD_binding_4"/>
    <property type="match status" value="1"/>
</dbReference>
<dbReference type="PANTHER" id="PTHR42973">
    <property type="entry name" value="BINDING OXIDOREDUCTASE, PUTATIVE (AFU_ORTHOLOGUE AFUA_1G17690)-RELATED"/>
    <property type="match status" value="1"/>
</dbReference>
<feature type="chain" id="PRO_5040448874" evidence="6">
    <location>
        <begin position="22"/>
        <end position="496"/>
    </location>
</feature>
<keyword evidence="4" id="KW-0274">FAD</keyword>
<dbReference type="AlphaFoldDB" id="A0A9P3PZP1"/>
<evidence type="ECO:0000256" key="4">
    <source>
        <dbReference type="ARBA" id="ARBA00022827"/>
    </source>
</evidence>
<dbReference type="InterPro" id="IPR006094">
    <property type="entry name" value="Oxid_FAD_bind_N"/>
</dbReference>
<evidence type="ECO:0000256" key="2">
    <source>
        <dbReference type="ARBA" id="ARBA00005466"/>
    </source>
</evidence>
<dbReference type="InterPro" id="IPR050416">
    <property type="entry name" value="FAD-linked_Oxidoreductase"/>
</dbReference>
<dbReference type="PANTHER" id="PTHR42973:SF39">
    <property type="entry name" value="FAD-BINDING PCMH-TYPE DOMAIN-CONTAINING PROTEIN"/>
    <property type="match status" value="1"/>
</dbReference>
<dbReference type="GO" id="GO:0071949">
    <property type="term" value="F:FAD binding"/>
    <property type="evidence" value="ECO:0007669"/>
    <property type="project" value="InterPro"/>
</dbReference>
<dbReference type="InterPro" id="IPR006093">
    <property type="entry name" value="Oxy_OxRdtase_FAD_BS"/>
</dbReference>
<evidence type="ECO:0000256" key="3">
    <source>
        <dbReference type="ARBA" id="ARBA00022630"/>
    </source>
</evidence>
<sequence length="496" mass="53058">MLGIIQLLSVLVLVASSFCVAADLRGSLNSLNITASFPGDATYASASSPFNLRFAFQPAAITYPKTVEEISEIVKIGGEEKYPVVARSGGHSYIANGLGGRDGAVVVDLSNFGDITIDSAKGSAVIQTGNRLGDIAAALGKAGRGLPHGSCPYVGIGGHAAFGGFGFASRMWGLTLDTITAVNVVLANGTVARATDHNHPDLFWALRGSASSFGIVTSIEVKTFPAPPTGTIFQYSWDGLNATTASQIIATLQRFVQVNDIPPHLGGEINLFRGPVLGTISISFAGGWYAPIENLNATINPLLRQLPPTSRTSFFTGTYLETAENLGGGSLDTSAPDGHDTFYAKSLMTPENSPMSDAAILAYTTYLANQGFTAEVGWFIQMELYGGRNSAINAVAPEATAFAHRRSIFSIQFYSSAPNNVPPYPPSGFAFLDGLVDSITSNGPKNWDYGAYPNYIDDKLVDWRRRYYGTHYFRLRSLKAKYDPMNIFDFPTSIDE</sequence>
<proteinExistence type="inferred from homology"/>
<protein>
    <submittedName>
        <fullName evidence="8">Oxygen-dependent FAD-linked oxidoreductase family protein</fullName>
    </submittedName>
</protein>
<dbReference type="Gene3D" id="3.40.462.20">
    <property type="match status" value="1"/>
</dbReference>
<dbReference type="OrthoDB" id="407275at2759"/>
<comment type="caution">
    <text evidence="8">The sequence shown here is derived from an EMBL/GenBank/DDBJ whole genome shotgun (WGS) entry which is preliminary data.</text>
</comment>
<evidence type="ECO:0000256" key="5">
    <source>
        <dbReference type="ARBA" id="ARBA00023002"/>
    </source>
</evidence>
<dbReference type="GO" id="GO:0016491">
    <property type="term" value="F:oxidoreductase activity"/>
    <property type="evidence" value="ECO:0007669"/>
    <property type="project" value="UniProtKB-KW"/>
</dbReference>
<keyword evidence="3" id="KW-0285">Flavoprotein</keyword>
<evidence type="ECO:0000259" key="7">
    <source>
        <dbReference type="PROSITE" id="PS51387"/>
    </source>
</evidence>
<dbReference type="PROSITE" id="PS51387">
    <property type="entry name" value="FAD_PCMH"/>
    <property type="match status" value="1"/>
</dbReference>
<dbReference type="EMBL" id="BRPK01000019">
    <property type="protein sequence ID" value="GLB44953.1"/>
    <property type="molecule type" value="Genomic_DNA"/>
</dbReference>
<evidence type="ECO:0000313" key="8">
    <source>
        <dbReference type="EMBL" id="GLB44953.1"/>
    </source>
</evidence>
<comment type="cofactor">
    <cofactor evidence="1">
        <name>FAD</name>
        <dbReference type="ChEBI" id="CHEBI:57692"/>
    </cofactor>
</comment>
<gene>
    <name evidence="8" type="ORF">LshimejAT787_1900310</name>
</gene>
<feature type="signal peptide" evidence="6">
    <location>
        <begin position="1"/>
        <end position="21"/>
    </location>
</feature>
<evidence type="ECO:0000256" key="6">
    <source>
        <dbReference type="SAM" id="SignalP"/>
    </source>
</evidence>
<dbReference type="Pfam" id="PF08031">
    <property type="entry name" value="BBE"/>
    <property type="match status" value="1"/>
</dbReference>
<organism evidence="8 9">
    <name type="scientific">Lyophyllum shimeji</name>
    <name type="common">Hon-shimeji</name>
    <name type="synonym">Tricholoma shimeji</name>
    <dbReference type="NCBI Taxonomy" id="47721"/>
    <lineage>
        <taxon>Eukaryota</taxon>
        <taxon>Fungi</taxon>
        <taxon>Dikarya</taxon>
        <taxon>Basidiomycota</taxon>
        <taxon>Agaricomycotina</taxon>
        <taxon>Agaricomycetes</taxon>
        <taxon>Agaricomycetidae</taxon>
        <taxon>Agaricales</taxon>
        <taxon>Tricholomatineae</taxon>
        <taxon>Lyophyllaceae</taxon>
        <taxon>Lyophyllum</taxon>
    </lineage>
</organism>
<keyword evidence="6" id="KW-0732">Signal</keyword>
<feature type="domain" description="FAD-binding PCMH-type" evidence="7">
    <location>
        <begin position="54"/>
        <end position="226"/>
    </location>
</feature>
<name>A0A9P3PZP1_LYOSH</name>
<comment type="similarity">
    <text evidence="2">Belongs to the oxygen-dependent FAD-linked oxidoreductase family.</text>
</comment>
<dbReference type="Gene3D" id="3.30.465.10">
    <property type="match status" value="1"/>
</dbReference>
<dbReference type="InterPro" id="IPR012951">
    <property type="entry name" value="BBE"/>
</dbReference>
<dbReference type="PROSITE" id="PS00862">
    <property type="entry name" value="OX2_COVAL_FAD"/>
    <property type="match status" value="1"/>
</dbReference>
<dbReference type="SUPFAM" id="SSF56176">
    <property type="entry name" value="FAD-binding/transporter-associated domain-like"/>
    <property type="match status" value="1"/>
</dbReference>
<reference evidence="8" key="1">
    <citation type="submission" date="2022-07" db="EMBL/GenBank/DDBJ databases">
        <title>The genome of Lyophyllum shimeji provides insight into the initial evolution of ectomycorrhizal fungal genome.</title>
        <authorList>
            <person name="Kobayashi Y."/>
            <person name="Shibata T."/>
            <person name="Hirakawa H."/>
            <person name="Shigenobu S."/>
            <person name="Nishiyama T."/>
            <person name="Yamada A."/>
            <person name="Hasebe M."/>
            <person name="Kawaguchi M."/>
        </authorList>
    </citation>
    <scope>NUCLEOTIDE SEQUENCE</scope>
    <source>
        <strain evidence="8">AT787</strain>
    </source>
</reference>
<dbReference type="InterPro" id="IPR016166">
    <property type="entry name" value="FAD-bd_PCMH"/>
</dbReference>